<name>G0ED64_PYRF1</name>
<dbReference type="GeneID" id="11138228"/>
<dbReference type="Proteomes" id="UP000001037">
    <property type="component" value="Chromosome"/>
</dbReference>
<keyword evidence="3" id="KW-1185">Reference proteome</keyword>
<dbReference type="RefSeq" id="WP_014027419.1">
    <property type="nucleotide sequence ID" value="NC_015931.1"/>
</dbReference>
<evidence type="ECO:0000313" key="3">
    <source>
        <dbReference type="Proteomes" id="UP000001037"/>
    </source>
</evidence>
<dbReference type="HOGENOM" id="CLU_1891394_0_0_2"/>
<sequence>MIKRWPKRREFLAYYTLWRAFGDREFNLGEAVEILKPYMGGRVAERLVKRLVKQGFLVRIRPLVYRAKPLTQLLDEATAIYFAGRLRRRGYEAYAENGKIIVADDAPLEACKHPLAICERSPRDANENEDKENRVKGNSV</sequence>
<proteinExistence type="predicted"/>
<evidence type="ECO:0000256" key="1">
    <source>
        <dbReference type="SAM" id="MobiDB-lite"/>
    </source>
</evidence>
<dbReference type="EMBL" id="CP002838">
    <property type="protein sequence ID" value="AEM39742.1"/>
    <property type="molecule type" value="Genomic_DNA"/>
</dbReference>
<dbReference type="InParanoid" id="G0ED64"/>
<evidence type="ECO:0000313" key="2">
    <source>
        <dbReference type="EMBL" id="AEM39742.1"/>
    </source>
</evidence>
<protein>
    <submittedName>
        <fullName evidence="2">Uncharacterized protein</fullName>
    </submittedName>
</protein>
<dbReference type="STRING" id="694429.Pyrfu_1889"/>
<dbReference type="eggNOG" id="arCOG07216">
    <property type="taxonomic scope" value="Archaea"/>
</dbReference>
<dbReference type="OrthoDB" id="15487at2157"/>
<feature type="region of interest" description="Disordered" evidence="1">
    <location>
        <begin position="121"/>
        <end position="140"/>
    </location>
</feature>
<accession>G0ED64</accession>
<reference evidence="2 3" key="1">
    <citation type="journal article" date="2011" name="Stand. Genomic Sci.">
        <title>Complete genome sequence of the hyperthermophilic chemolithoautotroph Pyrolobus fumarii type strain (1A).</title>
        <authorList>
            <person name="Anderson I."/>
            <person name="Goker M."/>
            <person name="Nolan M."/>
            <person name="Lucas S."/>
            <person name="Hammon N."/>
            <person name="Deshpande S."/>
            <person name="Cheng J.F."/>
            <person name="Tapia R."/>
            <person name="Han C."/>
            <person name="Goodwin L."/>
            <person name="Pitluck S."/>
            <person name="Huntemann M."/>
            <person name="Liolios K."/>
            <person name="Ivanova N."/>
            <person name="Pagani I."/>
            <person name="Mavromatis K."/>
            <person name="Ovchinikova G."/>
            <person name="Pati A."/>
            <person name="Chen A."/>
            <person name="Palaniappan K."/>
            <person name="Land M."/>
            <person name="Hauser L."/>
            <person name="Brambilla E.M."/>
            <person name="Huber H."/>
            <person name="Yasawong M."/>
            <person name="Rohde M."/>
            <person name="Spring S."/>
            <person name="Abt B."/>
            <person name="Sikorski J."/>
            <person name="Wirth R."/>
            <person name="Detter J.C."/>
            <person name="Woyke T."/>
            <person name="Bristow J."/>
            <person name="Eisen J.A."/>
            <person name="Markowitz V."/>
            <person name="Hugenholtz P."/>
            <person name="Kyrpides N.C."/>
            <person name="Klenk H.P."/>
            <person name="Lapidus A."/>
        </authorList>
    </citation>
    <scope>NUCLEOTIDE SEQUENCE [LARGE SCALE GENOMIC DNA]</scope>
    <source>
        <strain evidence="3">DSM 11204 / 1A</strain>
    </source>
</reference>
<gene>
    <name evidence="2" type="ordered locus">Pyrfu_1889</name>
</gene>
<dbReference type="KEGG" id="pfm:Pyrfu_1889"/>
<dbReference type="AlphaFoldDB" id="G0ED64"/>
<organism evidence="2 3">
    <name type="scientific">Pyrolobus fumarii (strain DSM 11204 / 1A)</name>
    <dbReference type="NCBI Taxonomy" id="694429"/>
    <lineage>
        <taxon>Archaea</taxon>
        <taxon>Thermoproteota</taxon>
        <taxon>Thermoprotei</taxon>
        <taxon>Desulfurococcales</taxon>
        <taxon>Pyrodictiaceae</taxon>
        <taxon>Pyrolobus</taxon>
    </lineage>
</organism>